<evidence type="ECO:0000313" key="2">
    <source>
        <dbReference type="EMBL" id="KAJ7197549.1"/>
    </source>
</evidence>
<name>A0AAD6UY74_9AGAR</name>
<dbReference type="Proteomes" id="UP001219525">
    <property type="component" value="Unassembled WGS sequence"/>
</dbReference>
<feature type="compositionally biased region" description="Acidic residues" evidence="1">
    <location>
        <begin position="284"/>
        <end position="306"/>
    </location>
</feature>
<accession>A0AAD6UY74</accession>
<organism evidence="2 3">
    <name type="scientific">Mycena pura</name>
    <dbReference type="NCBI Taxonomy" id="153505"/>
    <lineage>
        <taxon>Eukaryota</taxon>
        <taxon>Fungi</taxon>
        <taxon>Dikarya</taxon>
        <taxon>Basidiomycota</taxon>
        <taxon>Agaricomycotina</taxon>
        <taxon>Agaricomycetes</taxon>
        <taxon>Agaricomycetidae</taxon>
        <taxon>Agaricales</taxon>
        <taxon>Marasmiineae</taxon>
        <taxon>Mycenaceae</taxon>
        <taxon>Mycena</taxon>
    </lineage>
</organism>
<evidence type="ECO:0000256" key="1">
    <source>
        <dbReference type="SAM" id="MobiDB-lite"/>
    </source>
</evidence>
<dbReference type="AlphaFoldDB" id="A0AAD6UY74"/>
<keyword evidence="3" id="KW-1185">Reference proteome</keyword>
<feature type="region of interest" description="Disordered" evidence="1">
    <location>
        <begin position="275"/>
        <end position="318"/>
    </location>
</feature>
<comment type="caution">
    <text evidence="2">The sequence shown here is derived from an EMBL/GenBank/DDBJ whole genome shotgun (WGS) entry which is preliminary data.</text>
</comment>
<reference evidence="2" key="1">
    <citation type="submission" date="2023-03" db="EMBL/GenBank/DDBJ databases">
        <title>Massive genome expansion in bonnet fungi (Mycena s.s.) driven by repeated elements and novel gene families across ecological guilds.</title>
        <authorList>
            <consortium name="Lawrence Berkeley National Laboratory"/>
            <person name="Harder C.B."/>
            <person name="Miyauchi S."/>
            <person name="Viragh M."/>
            <person name="Kuo A."/>
            <person name="Thoen E."/>
            <person name="Andreopoulos B."/>
            <person name="Lu D."/>
            <person name="Skrede I."/>
            <person name="Drula E."/>
            <person name="Henrissat B."/>
            <person name="Morin E."/>
            <person name="Kohler A."/>
            <person name="Barry K."/>
            <person name="LaButti K."/>
            <person name="Morin E."/>
            <person name="Salamov A."/>
            <person name="Lipzen A."/>
            <person name="Mereny Z."/>
            <person name="Hegedus B."/>
            <person name="Baldrian P."/>
            <person name="Stursova M."/>
            <person name="Weitz H."/>
            <person name="Taylor A."/>
            <person name="Grigoriev I.V."/>
            <person name="Nagy L.G."/>
            <person name="Martin F."/>
            <person name="Kauserud H."/>
        </authorList>
    </citation>
    <scope>NUCLEOTIDE SEQUENCE</scope>
    <source>
        <strain evidence="2">9144</strain>
    </source>
</reference>
<dbReference type="EMBL" id="JARJCW010000077">
    <property type="protein sequence ID" value="KAJ7197549.1"/>
    <property type="molecule type" value="Genomic_DNA"/>
</dbReference>
<protein>
    <submittedName>
        <fullName evidence="2">Uncharacterized protein</fullName>
    </submittedName>
</protein>
<evidence type="ECO:0000313" key="3">
    <source>
        <dbReference type="Proteomes" id="UP001219525"/>
    </source>
</evidence>
<gene>
    <name evidence="2" type="ORF">GGX14DRAFT_574021</name>
</gene>
<sequence>MVQTATLSSQALVFRHAAVMKAGEPSGLIEDPFTNLELYNPPVGTANSHLVLYMYINSLYADQPHIDVETIDVSAASKLQEDIKVSEAVNASPAVAATDARTTTDLGSDNFPVKGVAHEELYDEIMSEDYIFIYELDKMSRMSFSFGVNTTRLSSLKSFCSRIAFTTLDLLHAPSIPVTVVGVTSVVNTKHLCMDELLADEEDEDEIDKTATDEVMRAYTSNPLAGLHNFAELCRLLPRSLTEVKPLYSDRKTADKRRATAAEKRKVAEAAAAEAAAAELAIQEADEISDASGDEQDEEDDDEAEIEERRPQKKRKRS</sequence>
<proteinExistence type="predicted"/>